<comment type="caution">
    <text evidence="2">The sequence shown here is derived from an EMBL/GenBank/DDBJ whole genome shotgun (WGS) entry which is preliminary data.</text>
</comment>
<feature type="region of interest" description="Disordered" evidence="1">
    <location>
        <begin position="211"/>
        <end position="240"/>
    </location>
</feature>
<feature type="compositionally biased region" description="Basic residues" evidence="1">
    <location>
        <begin position="226"/>
        <end position="237"/>
    </location>
</feature>
<feature type="non-terminal residue" evidence="2">
    <location>
        <position position="1"/>
    </location>
</feature>
<name>A0A699RR16_TANCI</name>
<evidence type="ECO:0000256" key="1">
    <source>
        <dbReference type="SAM" id="MobiDB-lite"/>
    </source>
</evidence>
<reference evidence="2" key="1">
    <citation type="journal article" date="2019" name="Sci. Rep.">
        <title>Draft genome of Tanacetum cinerariifolium, the natural source of mosquito coil.</title>
        <authorList>
            <person name="Yamashiro T."/>
            <person name="Shiraishi A."/>
            <person name="Satake H."/>
            <person name="Nakayama K."/>
        </authorList>
    </citation>
    <scope>NUCLEOTIDE SEQUENCE</scope>
</reference>
<sequence length="268" mass="28186">ANSEVVEEIVRSTGVSGQQAARDGYRAAGRGVRIAEAAEVPVQRGRGRRSGRYQAVGASSGHGQVQRQHRRNQGRSAAGGYRKRAGRCNQRPGVVAQLHTHRASRGRGVVHGSGLDSNCLGSREYQAGIAAAVAAIGLNRSSFTHILRAPRDGAHVRGGRAGVAAHLGAVVGRSGEHRRGVRGARSPRNVREGYVVGAALVLDAAIGRARERERRRAAHADGGGSRRQRAGYRRGHRAGGCGGQQVVGGVAIAHYRGRDGKRVRTQGA</sequence>
<evidence type="ECO:0000313" key="2">
    <source>
        <dbReference type="EMBL" id="GFC85114.1"/>
    </source>
</evidence>
<dbReference type="AlphaFoldDB" id="A0A699RR16"/>
<feature type="non-terminal residue" evidence="2">
    <location>
        <position position="268"/>
    </location>
</feature>
<proteinExistence type="predicted"/>
<accession>A0A699RR16</accession>
<gene>
    <name evidence="2" type="ORF">Tci_857084</name>
</gene>
<feature type="region of interest" description="Disordered" evidence="1">
    <location>
        <begin position="42"/>
        <end position="85"/>
    </location>
</feature>
<protein>
    <submittedName>
        <fullName evidence="2">Uncharacterized protein</fullName>
    </submittedName>
</protein>
<organism evidence="2">
    <name type="scientific">Tanacetum cinerariifolium</name>
    <name type="common">Dalmatian daisy</name>
    <name type="synonym">Chrysanthemum cinerariifolium</name>
    <dbReference type="NCBI Taxonomy" id="118510"/>
    <lineage>
        <taxon>Eukaryota</taxon>
        <taxon>Viridiplantae</taxon>
        <taxon>Streptophyta</taxon>
        <taxon>Embryophyta</taxon>
        <taxon>Tracheophyta</taxon>
        <taxon>Spermatophyta</taxon>
        <taxon>Magnoliopsida</taxon>
        <taxon>eudicotyledons</taxon>
        <taxon>Gunneridae</taxon>
        <taxon>Pentapetalae</taxon>
        <taxon>asterids</taxon>
        <taxon>campanulids</taxon>
        <taxon>Asterales</taxon>
        <taxon>Asteraceae</taxon>
        <taxon>Asteroideae</taxon>
        <taxon>Anthemideae</taxon>
        <taxon>Anthemidinae</taxon>
        <taxon>Tanacetum</taxon>
    </lineage>
</organism>
<dbReference type="EMBL" id="BKCJ011098209">
    <property type="protein sequence ID" value="GFC85114.1"/>
    <property type="molecule type" value="Genomic_DNA"/>
</dbReference>